<comment type="similarity">
    <text evidence="2">Belongs to the glycosyltransferase 2 family.</text>
</comment>
<dbReference type="GO" id="GO:0016740">
    <property type="term" value="F:transferase activity"/>
    <property type="evidence" value="ECO:0007669"/>
    <property type="project" value="UniProtKB-KW"/>
</dbReference>
<evidence type="ECO:0000259" key="6">
    <source>
        <dbReference type="Pfam" id="PF13632"/>
    </source>
</evidence>
<dbReference type="Pfam" id="PF13632">
    <property type="entry name" value="Glyco_trans_2_3"/>
    <property type="match status" value="1"/>
</dbReference>
<evidence type="ECO:0000256" key="3">
    <source>
        <dbReference type="ARBA" id="ARBA00022676"/>
    </source>
</evidence>
<dbReference type="EMBL" id="BONP01000006">
    <property type="protein sequence ID" value="GIG39601.1"/>
    <property type="molecule type" value="Genomic_DNA"/>
</dbReference>
<accession>A0ABQ4DJS3</accession>
<proteinExistence type="inferred from homology"/>
<evidence type="ECO:0000259" key="5">
    <source>
        <dbReference type="Pfam" id="PF00535"/>
    </source>
</evidence>
<dbReference type="PANTHER" id="PTHR43179">
    <property type="entry name" value="RHAMNOSYLTRANSFERASE WBBL"/>
    <property type="match status" value="1"/>
</dbReference>
<feature type="domain" description="Glycosyltransferase 2-like" evidence="5">
    <location>
        <begin position="3"/>
        <end position="111"/>
    </location>
</feature>
<dbReference type="PANTHER" id="PTHR43179:SF12">
    <property type="entry name" value="GALACTOFURANOSYLTRANSFERASE GLFT2"/>
    <property type="match status" value="1"/>
</dbReference>
<sequence>MTVTYDAEGLVRTCLDSLGAQRLDGLRMQVVVVDNASRDATARVVADEYPEVRLVRAPRNLGFAAGNNLALRDVRSRYVVLVNNDAVVAPDAVRALVRALDDAPDDVAAMAATVLLAARFRAAGPDEQDAAGVVHGPDGRWVPDPEGAVRLVNSTGNEVRTDGFGQDRGWLADHARHAPGPDVFGFSGAAAVLRTSALRDVGLFDESFFMYYEDTDLSWRLRLAGYRVEHCPGAVVEHVHAASAGEGSDFFRFHDARNRLALLTKDATARTALRALARYVVTTASLAVRRRRWDLVRTRVRALASYGCMLPGLLRERRRVGRAARVPRARVEDLLVPATRGYTYRS</sequence>
<dbReference type="SUPFAM" id="SSF53448">
    <property type="entry name" value="Nucleotide-diphospho-sugar transferases"/>
    <property type="match status" value="1"/>
</dbReference>
<evidence type="ECO:0000256" key="2">
    <source>
        <dbReference type="ARBA" id="ARBA00006739"/>
    </source>
</evidence>
<organism evidence="7 8">
    <name type="scientific">Cellulomonas phragmiteti</name>
    <dbReference type="NCBI Taxonomy" id="478780"/>
    <lineage>
        <taxon>Bacteria</taxon>
        <taxon>Bacillati</taxon>
        <taxon>Actinomycetota</taxon>
        <taxon>Actinomycetes</taxon>
        <taxon>Micrococcales</taxon>
        <taxon>Cellulomonadaceae</taxon>
        <taxon>Cellulomonas</taxon>
    </lineage>
</organism>
<evidence type="ECO:0000256" key="1">
    <source>
        <dbReference type="ARBA" id="ARBA00004776"/>
    </source>
</evidence>
<keyword evidence="8" id="KW-1185">Reference proteome</keyword>
<dbReference type="Pfam" id="PF00535">
    <property type="entry name" value="Glycos_transf_2"/>
    <property type="match status" value="1"/>
</dbReference>
<evidence type="ECO:0000313" key="7">
    <source>
        <dbReference type="EMBL" id="GIG39601.1"/>
    </source>
</evidence>
<reference evidence="7 8" key="1">
    <citation type="submission" date="2021-01" db="EMBL/GenBank/DDBJ databases">
        <title>Whole genome shotgun sequence of Cellulomonas phragmiteti NBRC 110785.</title>
        <authorList>
            <person name="Komaki H."/>
            <person name="Tamura T."/>
        </authorList>
    </citation>
    <scope>NUCLEOTIDE SEQUENCE [LARGE SCALE GENOMIC DNA]</scope>
    <source>
        <strain evidence="7 8">NBRC 110785</strain>
    </source>
</reference>
<dbReference type="CDD" id="cd04186">
    <property type="entry name" value="GT_2_like_c"/>
    <property type="match status" value="1"/>
</dbReference>
<protein>
    <submittedName>
        <fullName evidence="7">Glycosyl transferase</fullName>
    </submittedName>
</protein>
<comment type="caution">
    <text evidence="7">The sequence shown here is derived from an EMBL/GenBank/DDBJ whole genome shotgun (WGS) entry which is preliminary data.</text>
</comment>
<comment type="pathway">
    <text evidence="1">Cell wall biogenesis; cell wall polysaccharide biosynthesis.</text>
</comment>
<name>A0ABQ4DJS3_9CELL</name>
<keyword evidence="4 7" id="KW-0808">Transferase</keyword>
<dbReference type="Proteomes" id="UP000614741">
    <property type="component" value="Unassembled WGS sequence"/>
</dbReference>
<keyword evidence="3" id="KW-0328">Glycosyltransferase</keyword>
<dbReference type="InterPro" id="IPR029044">
    <property type="entry name" value="Nucleotide-diphossugar_trans"/>
</dbReference>
<evidence type="ECO:0000313" key="8">
    <source>
        <dbReference type="Proteomes" id="UP000614741"/>
    </source>
</evidence>
<dbReference type="Gene3D" id="3.90.550.10">
    <property type="entry name" value="Spore Coat Polysaccharide Biosynthesis Protein SpsA, Chain A"/>
    <property type="match status" value="1"/>
</dbReference>
<feature type="domain" description="Glycosyltransferase 2-like" evidence="6">
    <location>
        <begin position="173"/>
        <end position="239"/>
    </location>
</feature>
<evidence type="ECO:0000256" key="4">
    <source>
        <dbReference type="ARBA" id="ARBA00022679"/>
    </source>
</evidence>
<dbReference type="InterPro" id="IPR001173">
    <property type="entry name" value="Glyco_trans_2-like"/>
</dbReference>
<gene>
    <name evidence="7" type="ORF">Cph01nite_13630</name>
</gene>